<evidence type="ECO:0000256" key="2">
    <source>
        <dbReference type="ARBA" id="ARBA00007859"/>
    </source>
</evidence>
<evidence type="ECO:0000313" key="11">
    <source>
        <dbReference type="Proteomes" id="UP000677054"/>
    </source>
</evidence>
<keyword evidence="3" id="KW-0678">Repressor</keyword>
<accession>A0A7R9FQS7</accession>
<feature type="compositionally biased region" description="Acidic residues" evidence="8">
    <location>
        <begin position="695"/>
        <end position="708"/>
    </location>
</feature>
<dbReference type="Pfam" id="PF16014">
    <property type="entry name" value="SAP130_C"/>
    <property type="match status" value="1"/>
</dbReference>
<dbReference type="InterPro" id="IPR031963">
    <property type="entry name" value="SAP130_C"/>
</dbReference>
<evidence type="ECO:0000256" key="8">
    <source>
        <dbReference type="SAM" id="MobiDB-lite"/>
    </source>
</evidence>
<evidence type="ECO:0000256" key="5">
    <source>
        <dbReference type="ARBA" id="ARBA00023163"/>
    </source>
</evidence>
<dbReference type="Proteomes" id="UP000677054">
    <property type="component" value="Unassembled WGS sequence"/>
</dbReference>
<dbReference type="GO" id="GO:0000122">
    <property type="term" value="P:negative regulation of transcription by RNA polymerase II"/>
    <property type="evidence" value="ECO:0007669"/>
    <property type="project" value="TreeGrafter"/>
</dbReference>
<feature type="region of interest" description="Disordered" evidence="8">
    <location>
        <begin position="502"/>
        <end position="713"/>
    </location>
</feature>
<dbReference type="EMBL" id="LR903062">
    <property type="protein sequence ID" value="CAD7251432.1"/>
    <property type="molecule type" value="Genomic_DNA"/>
</dbReference>
<evidence type="ECO:0000256" key="6">
    <source>
        <dbReference type="ARBA" id="ARBA00023242"/>
    </source>
</evidence>
<dbReference type="PANTHER" id="PTHR13497:SF3">
    <property type="entry name" value="HISTONE DEACETYLASE COMPLEX SUBUNIT SAP130"/>
    <property type="match status" value="1"/>
</dbReference>
<dbReference type="OrthoDB" id="10048604at2759"/>
<keyword evidence="7" id="KW-0175">Coiled coil</keyword>
<feature type="compositionally biased region" description="Pro residues" evidence="8">
    <location>
        <begin position="570"/>
        <end position="580"/>
    </location>
</feature>
<feature type="compositionally biased region" description="Basic and acidic residues" evidence="8">
    <location>
        <begin position="684"/>
        <end position="694"/>
    </location>
</feature>
<feature type="compositionally biased region" description="Polar residues" evidence="8">
    <location>
        <begin position="532"/>
        <end position="543"/>
    </location>
</feature>
<feature type="region of interest" description="Disordered" evidence="8">
    <location>
        <begin position="1"/>
        <end position="44"/>
    </location>
</feature>
<gene>
    <name evidence="10" type="ORF">DSTB1V02_LOCUS11199</name>
</gene>
<evidence type="ECO:0000256" key="3">
    <source>
        <dbReference type="ARBA" id="ARBA00022491"/>
    </source>
</evidence>
<evidence type="ECO:0000256" key="4">
    <source>
        <dbReference type="ARBA" id="ARBA00023015"/>
    </source>
</evidence>
<feature type="compositionally biased region" description="Polar residues" evidence="8">
    <location>
        <begin position="32"/>
        <end position="41"/>
    </location>
</feature>
<keyword evidence="5" id="KW-0804">Transcription</keyword>
<reference evidence="10" key="1">
    <citation type="submission" date="2020-11" db="EMBL/GenBank/DDBJ databases">
        <authorList>
            <person name="Tran Van P."/>
        </authorList>
    </citation>
    <scope>NUCLEOTIDE SEQUENCE</scope>
</reference>
<feature type="region of interest" description="Disordered" evidence="8">
    <location>
        <begin position="456"/>
        <end position="488"/>
    </location>
</feature>
<dbReference type="EMBL" id="CAJPEV010003545">
    <property type="protein sequence ID" value="CAG0899987.1"/>
    <property type="molecule type" value="Genomic_DNA"/>
</dbReference>
<evidence type="ECO:0000256" key="7">
    <source>
        <dbReference type="SAM" id="Coils"/>
    </source>
</evidence>
<evidence type="ECO:0000259" key="9">
    <source>
        <dbReference type="Pfam" id="PF16014"/>
    </source>
</evidence>
<proteinExistence type="inferred from homology"/>
<feature type="compositionally biased region" description="Acidic residues" evidence="8">
    <location>
        <begin position="670"/>
        <end position="683"/>
    </location>
</feature>
<keyword evidence="6" id="KW-0539">Nucleus</keyword>
<keyword evidence="4" id="KW-0805">Transcription regulation</keyword>
<dbReference type="InterPro" id="IPR024137">
    <property type="entry name" value="His_deAcase_cplx_SAP130"/>
</dbReference>
<name>A0A7R9FQS7_9CRUS</name>
<evidence type="ECO:0000313" key="10">
    <source>
        <dbReference type="EMBL" id="CAD7251432.1"/>
    </source>
</evidence>
<dbReference type="AlphaFoldDB" id="A0A7R9FQS7"/>
<sequence length="865" mass="91124">MEGEKLVGKTSKVGGDKSPSQAQFLPIDLAQKTKSGSTETKTVPVRPVTIQERSAKALSSLGVGAGLQQKSASNVDIKASSTASMPTASNSNVKPITVALGTPAVSGGATLTRTVQAHVIPMTVPLGSIRPLTVTTMAASASTPASSSTTTAVSKETVGFHIPVMGPQGQTTAAILTPAQVSAFHLPKGPAAVANMALAKTAFATAAQPRAGMTPIIAAMQSPSGAPPPGAILTSTTSPRWAAPFAPKVGISFRASTTQAAAAPGITLVPAPSLTTSANVQIGEKLTTAGQTGGSTTTSAATVVLTSRVDRHHPPVLTVTTTNTVTLATATLAKVTSSPMGVPSQAIKFGISPAIPVGGGTSISVKNVTSSVATGIANPPTAHQASSKAGPKVITQPVHVLSSVTRGHHPSSVSSEPLPLTVKTRPMSIGMQIAGKPPPLSGVMAPVQLGKAFVSGSSSSHGQAGRASALSGIPAHPEASPLPPPGTEVLASIPKALAKEHEVKVEPGVPHTFSLPPESGEEGSQTPPPLGQVTTPKITSMSPRPSILRKREPDSPSNARRALNLGALPPSTPPLPPLSPHPDNVSSGGSSTISATSSPGMSEPVTPVEELIKQEQPEGMNMSQVESMPLSPRKKPRKQQLQGTELREGPQSPPVLHLESDQDSATSDAMEGEEEEEEEEEDEGERRQRGRGEVKEEEEGEEEEEETETIVKKPRLSLRANDAITWKPRHHHFVRFTDVKIREDKRPSVQELSNERNIQQKLRGWKLFLLQAQIEDLLEEEKEYEERLGRVMESFLRGRPSRDSKQETIIELFRANLQRCKGSQDLLLEAQLKMMKILDHRPHLEEIITKYSSKRNAQKSRPKIS</sequence>
<feature type="compositionally biased region" description="Low complexity" evidence="8">
    <location>
        <begin position="586"/>
        <end position="602"/>
    </location>
</feature>
<comment type="similarity">
    <text evidence="2">Belongs to the SAP130 family.</text>
</comment>
<feature type="coiled-coil region" evidence="7">
    <location>
        <begin position="767"/>
        <end position="794"/>
    </location>
</feature>
<evidence type="ECO:0000256" key="1">
    <source>
        <dbReference type="ARBA" id="ARBA00004123"/>
    </source>
</evidence>
<dbReference type="PANTHER" id="PTHR13497">
    <property type="entry name" value="HISTONE DEACETYLASE COMPLEX SUBUNIT SAP130"/>
    <property type="match status" value="1"/>
</dbReference>
<feature type="domain" description="Histone deacetylase complex subunit SAP130 C-terminal" evidence="9">
    <location>
        <begin position="514"/>
        <end position="843"/>
    </location>
</feature>
<keyword evidence="11" id="KW-1185">Reference proteome</keyword>
<organism evidence="10">
    <name type="scientific">Darwinula stevensoni</name>
    <dbReference type="NCBI Taxonomy" id="69355"/>
    <lineage>
        <taxon>Eukaryota</taxon>
        <taxon>Metazoa</taxon>
        <taxon>Ecdysozoa</taxon>
        <taxon>Arthropoda</taxon>
        <taxon>Crustacea</taxon>
        <taxon>Oligostraca</taxon>
        <taxon>Ostracoda</taxon>
        <taxon>Podocopa</taxon>
        <taxon>Podocopida</taxon>
        <taxon>Darwinulocopina</taxon>
        <taxon>Darwinuloidea</taxon>
        <taxon>Darwinulidae</taxon>
        <taxon>Darwinula</taxon>
    </lineage>
</organism>
<dbReference type="GO" id="GO:0070822">
    <property type="term" value="C:Sin3-type complex"/>
    <property type="evidence" value="ECO:0007669"/>
    <property type="project" value="TreeGrafter"/>
</dbReference>
<comment type="subcellular location">
    <subcellularLocation>
        <location evidence="1">Nucleus</location>
    </subcellularLocation>
</comment>
<protein>
    <recommendedName>
        <fullName evidence="9">Histone deacetylase complex subunit SAP130 C-terminal domain-containing protein</fullName>
    </recommendedName>
</protein>